<evidence type="ECO:0000313" key="1">
    <source>
        <dbReference type="EMBL" id="QHT00689.1"/>
    </source>
</evidence>
<name>A0A6C0CAJ4_9ZZZZ</name>
<dbReference type="EMBL" id="MN739357">
    <property type="protein sequence ID" value="QHT00689.1"/>
    <property type="molecule type" value="Genomic_DNA"/>
</dbReference>
<organism evidence="1">
    <name type="scientific">viral metagenome</name>
    <dbReference type="NCBI Taxonomy" id="1070528"/>
    <lineage>
        <taxon>unclassified sequences</taxon>
        <taxon>metagenomes</taxon>
        <taxon>organismal metagenomes</taxon>
    </lineage>
</organism>
<proteinExistence type="predicted"/>
<protein>
    <submittedName>
        <fullName evidence="1">Uncharacterized protein</fullName>
    </submittedName>
</protein>
<dbReference type="AlphaFoldDB" id="A0A6C0CAJ4"/>
<sequence length="76" mass="9202">MNTLPNEIIYRWVKQQTTTVCRRWYAIWCTKEMTVDLREHFHHASYVDDFVKFKNLQVLYLGQYSKVEPSIETLTS</sequence>
<accession>A0A6C0CAJ4</accession>
<reference evidence="1" key="1">
    <citation type="journal article" date="2020" name="Nature">
        <title>Giant virus diversity and host interactions through global metagenomics.</title>
        <authorList>
            <person name="Schulz F."/>
            <person name="Roux S."/>
            <person name="Paez-Espino D."/>
            <person name="Jungbluth S."/>
            <person name="Walsh D.A."/>
            <person name="Denef V.J."/>
            <person name="McMahon K.D."/>
            <person name="Konstantinidis K.T."/>
            <person name="Eloe-Fadrosh E.A."/>
            <person name="Kyrpides N.C."/>
            <person name="Woyke T."/>
        </authorList>
    </citation>
    <scope>NUCLEOTIDE SEQUENCE</scope>
    <source>
        <strain evidence="1">GVMAG-M-3300020192-26</strain>
    </source>
</reference>